<keyword evidence="3" id="KW-1185">Reference proteome</keyword>
<dbReference type="Proteomes" id="UP000770661">
    <property type="component" value="Unassembled WGS sequence"/>
</dbReference>
<dbReference type="EMBL" id="JACEEZ010000598">
    <property type="protein sequence ID" value="KAG0730021.1"/>
    <property type="molecule type" value="Genomic_DNA"/>
</dbReference>
<feature type="region of interest" description="Disordered" evidence="1">
    <location>
        <begin position="39"/>
        <end position="133"/>
    </location>
</feature>
<evidence type="ECO:0000313" key="2">
    <source>
        <dbReference type="EMBL" id="KAG0730021.1"/>
    </source>
</evidence>
<protein>
    <submittedName>
        <fullName evidence="2">Uncharacterized protein</fullName>
    </submittedName>
</protein>
<comment type="caution">
    <text evidence="2">The sequence shown here is derived from an EMBL/GenBank/DDBJ whole genome shotgun (WGS) entry which is preliminary data.</text>
</comment>
<feature type="compositionally biased region" description="Polar residues" evidence="1">
    <location>
        <begin position="93"/>
        <end position="105"/>
    </location>
</feature>
<reference evidence="2" key="1">
    <citation type="submission" date="2020-07" db="EMBL/GenBank/DDBJ databases">
        <title>The High-quality genome of the commercially important snow crab, Chionoecetes opilio.</title>
        <authorList>
            <person name="Jeong J.-H."/>
            <person name="Ryu S."/>
        </authorList>
    </citation>
    <scope>NUCLEOTIDE SEQUENCE</scope>
    <source>
        <strain evidence="2">MADBK_172401_WGS</strain>
        <tissue evidence="2">Digestive gland</tissue>
    </source>
</reference>
<dbReference type="AlphaFoldDB" id="A0A8J5D375"/>
<sequence length="243" mass="25860">MMYLSCDLAWQWGGNNGGQPAAAAAAATAAAAGGGLWNSTTQPVVPAPSPGQSQSVWNNDHSSIWNHSDNSSSAGGFWDNPEPSKPNKPASARTPTKPNNQQNHSRGGGGGAAQAAAVQHTNATTKVSKKKGKDENDMVKKLFTENVSQADNFTQWCKSSLNTMKVHASIDSKLRSLYDELCLVVANNQGMKYFCSVHDSALPLMHDVLLNARLSKIAVLVKARIIMSYPVPANVGVSFQLLL</sequence>
<proteinExistence type="predicted"/>
<name>A0A8J5D375_CHIOP</name>
<accession>A0A8J5D375</accession>
<dbReference type="OrthoDB" id="48509at2759"/>
<feature type="compositionally biased region" description="Low complexity" evidence="1">
    <location>
        <begin position="57"/>
        <end position="73"/>
    </location>
</feature>
<gene>
    <name evidence="2" type="ORF">GWK47_029138</name>
</gene>
<evidence type="ECO:0000256" key="1">
    <source>
        <dbReference type="SAM" id="MobiDB-lite"/>
    </source>
</evidence>
<organism evidence="2 3">
    <name type="scientific">Chionoecetes opilio</name>
    <name type="common">Atlantic snow crab</name>
    <name type="synonym">Cancer opilio</name>
    <dbReference type="NCBI Taxonomy" id="41210"/>
    <lineage>
        <taxon>Eukaryota</taxon>
        <taxon>Metazoa</taxon>
        <taxon>Ecdysozoa</taxon>
        <taxon>Arthropoda</taxon>
        <taxon>Crustacea</taxon>
        <taxon>Multicrustacea</taxon>
        <taxon>Malacostraca</taxon>
        <taxon>Eumalacostraca</taxon>
        <taxon>Eucarida</taxon>
        <taxon>Decapoda</taxon>
        <taxon>Pleocyemata</taxon>
        <taxon>Brachyura</taxon>
        <taxon>Eubrachyura</taxon>
        <taxon>Majoidea</taxon>
        <taxon>Majidae</taxon>
        <taxon>Chionoecetes</taxon>
    </lineage>
</organism>
<evidence type="ECO:0000313" key="3">
    <source>
        <dbReference type="Proteomes" id="UP000770661"/>
    </source>
</evidence>